<dbReference type="EMBL" id="VSRR010013013">
    <property type="protein sequence ID" value="MPC55250.1"/>
    <property type="molecule type" value="Genomic_DNA"/>
</dbReference>
<protein>
    <submittedName>
        <fullName evidence="2">Uncharacterized protein</fullName>
    </submittedName>
</protein>
<comment type="caution">
    <text evidence="2">The sequence shown here is derived from an EMBL/GenBank/DDBJ whole genome shotgun (WGS) entry which is preliminary data.</text>
</comment>
<feature type="compositionally biased region" description="Gly residues" evidence="1">
    <location>
        <begin position="89"/>
        <end position="100"/>
    </location>
</feature>
<evidence type="ECO:0000313" key="3">
    <source>
        <dbReference type="Proteomes" id="UP000324222"/>
    </source>
</evidence>
<evidence type="ECO:0000256" key="1">
    <source>
        <dbReference type="SAM" id="MobiDB-lite"/>
    </source>
</evidence>
<evidence type="ECO:0000313" key="2">
    <source>
        <dbReference type="EMBL" id="MPC55250.1"/>
    </source>
</evidence>
<accession>A0A5B7G4Y8</accession>
<dbReference type="AlphaFoldDB" id="A0A5B7G4Y8"/>
<organism evidence="2 3">
    <name type="scientific">Portunus trituberculatus</name>
    <name type="common">Swimming crab</name>
    <name type="synonym">Neptunus trituberculatus</name>
    <dbReference type="NCBI Taxonomy" id="210409"/>
    <lineage>
        <taxon>Eukaryota</taxon>
        <taxon>Metazoa</taxon>
        <taxon>Ecdysozoa</taxon>
        <taxon>Arthropoda</taxon>
        <taxon>Crustacea</taxon>
        <taxon>Multicrustacea</taxon>
        <taxon>Malacostraca</taxon>
        <taxon>Eumalacostraca</taxon>
        <taxon>Eucarida</taxon>
        <taxon>Decapoda</taxon>
        <taxon>Pleocyemata</taxon>
        <taxon>Brachyura</taxon>
        <taxon>Eubrachyura</taxon>
        <taxon>Portunoidea</taxon>
        <taxon>Portunidae</taxon>
        <taxon>Portuninae</taxon>
        <taxon>Portunus</taxon>
    </lineage>
</organism>
<reference evidence="2 3" key="1">
    <citation type="submission" date="2019-05" db="EMBL/GenBank/DDBJ databases">
        <title>Another draft genome of Portunus trituberculatus and its Hox gene families provides insights of decapod evolution.</title>
        <authorList>
            <person name="Jeong J.-H."/>
            <person name="Song I."/>
            <person name="Kim S."/>
            <person name="Choi T."/>
            <person name="Kim D."/>
            <person name="Ryu S."/>
            <person name="Kim W."/>
        </authorList>
    </citation>
    <scope>NUCLEOTIDE SEQUENCE [LARGE SCALE GENOMIC DNA]</scope>
    <source>
        <tissue evidence="2">Muscle</tissue>
    </source>
</reference>
<feature type="region of interest" description="Disordered" evidence="1">
    <location>
        <begin position="82"/>
        <end position="114"/>
    </location>
</feature>
<sequence length="114" mass="12607">MNKKEHVAVEPCGENEVASRPFVVRLKNLKLESDLHKDRYQEKTQTMIYSVYGLRLCFTNFWNNPLSSAALPIPNSSHSCLNPRHEGRAGGGGDGKGGRVVSGIRKGRPRTSLS</sequence>
<feature type="compositionally biased region" description="Basic residues" evidence="1">
    <location>
        <begin position="105"/>
        <end position="114"/>
    </location>
</feature>
<gene>
    <name evidence="2" type="ORF">E2C01_049182</name>
</gene>
<dbReference type="Proteomes" id="UP000324222">
    <property type="component" value="Unassembled WGS sequence"/>
</dbReference>
<proteinExistence type="predicted"/>
<keyword evidence="3" id="KW-1185">Reference proteome</keyword>
<name>A0A5B7G4Y8_PORTR</name>